<dbReference type="VEuPathDB" id="TriTrypDB:LDHU3_12.1660"/>
<feature type="region of interest" description="Disordered" evidence="1">
    <location>
        <begin position="563"/>
        <end position="586"/>
    </location>
</feature>
<feature type="region of interest" description="Disordered" evidence="1">
    <location>
        <begin position="388"/>
        <end position="468"/>
    </location>
</feature>
<evidence type="ECO:0000256" key="1">
    <source>
        <dbReference type="SAM" id="MobiDB-lite"/>
    </source>
</evidence>
<evidence type="ECO:0000313" key="2">
    <source>
        <dbReference type="EMBL" id="AYU77066.1"/>
    </source>
</evidence>
<feature type="compositionally biased region" description="Polar residues" evidence="1">
    <location>
        <begin position="1"/>
        <end position="11"/>
    </location>
</feature>
<feature type="region of interest" description="Disordered" evidence="1">
    <location>
        <begin position="295"/>
        <end position="331"/>
    </location>
</feature>
<protein>
    <submittedName>
        <fullName evidence="2">Uncharacterized protein</fullName>
    </submittedName>
</protein>
<accession>A0A3S7WSA2</accession>
<feature type="compositionally biased region" description="Polar residues" evidence="1">
    <location>
        <begin position="395"/>
        <end position="404"/>
    </location>
</feature>
<dbReference type="AlphaFoldDB" id="A0A3S7WSA2"/>
<gene>
    <name evidence="2" type="ORF">LdCL_120020700</name>
</gene>
<feature type="compositionally biased region" description="Polar residues" evidence="1">
    <location>
        <begin position="428"/>
        <end position="440"/>
    </location>
</feature>
<feature type="region of interest" description="Disordered" evidence="1">
    <location>
        <begin position="1"/>
        <end position="60"/>
    </location>
</feature>
<dbReference type="VEuPathDB" id="TriTrypDB:LdBPK_120860.1"/>
<evidence type="ECO:0000313" key="3">
    <source>
        <dbReference type="Proteomes" id="UP000274082"/>
    </source>
</evidence>
<reference evidence="2 3" key="1">
    <citation type="journal article" date="2018" name="Sci. Rep.">
        <title>A complete Leishmania donovani reference genome identifies novel genetic variations associated with virulence.</title>
        <authorList>
            <person name="Lypaczewski P."/>
            <person name="Hoshizaki J."/>
            <person name="Zhang W.-W."/>
            <person name="McCall L.-I."/>
            <person name="Torcivia-Rodriguez J."/>
            <person name="Simonyan V."/>
            <person name="Kaur A."/>
            <person name="Dewar K."/>
            <person name="Matlashewski G."/>
        </authorList>
    </citation>
    <scope>NUCLEOTIDE SEQUENCE [LARGE SCALE GENOMIC DNA]</scope>
    <source>
        <strain evidence="2 3">LdCL</strain>
    </source>
</reference>
<feature type="region of interest" description="Disordered" evidence="1">
    <location>
        <begin position="110"/>
        <end position="132"/>
    </location>
</feature>
<dbReference type="VEuPathDB" id="TriTrypDB:LdCL_120020700"/>
<dbReference type="OrthoDB" id="267299at2759"/>
<dbReference type="Proteomes" id="UP000274082">
    <property type="component" value="Chromosome 12"/>
</dbReference>
<proteinExistence type="predicted"/>
<dbReference type="EMBL" id="CP029511">
    <property type="protein sequence ID" value="AYU77066.1"/>
    <property type="molecule type" value="Genomic_DNA"/>
</dbReference>
<name>A0A3S7WSA2_LEIDO</name>
<sequence length="639" mass="67614">MRKSSLQQGTRKPSRSPAGPRGIPPVVRQAPLSSDLDTPPPPSRRLRSRSSLLETTPSPPSLPLTSEICINVVAAQPCLRSKPVLQRRTALSVCKTSAVALVAPQTSRVLSRSEARRRREHVPKGHPGSHSADAMALRRPKVRSSGCVVSSSRPAVITTDEPIASQSSLRISPDSSASEYAGVTIHHGPRRQLEAFDRSAVPTLVLSPVSEAVSASFSPHTPLFAREEGAPPMPRVAAADGTPMSGRATVTALFTLPQTLNMTHSSTLSSLREAAPTTVEAAPLVHLAPLLESRCTTSSGQQNEERTAGHPSASHHLTRPSAIDDSTTSFASLWSPPMPPIAVNRQSTPSVPSITGTPGYPTMMDTAFPPPAGSHVTWLPATNARDLSECAPTSYPESSPSELQPLNMPPLMEGDGSHHRHSCMAPASQGTESNNATPAQVKSCPLGTPPLSHNPVAENPCSTPPTASAHDVSDVVHITHTPEQYRLRSVLPSSGHAVKASIPLQRVSASSALTHGASVRPTLMREGATCGEGARVTLSGSDVCTPSCHSAHRARTLCASPSRTPRYVSNSSDRHRPLTPTMSAAGAGNSVASALTKLPAGTLSAELTRRAIKERRRRELYAWNEHLRLQNESSVQDAV</sequence>
<keyword evidence="3" id="KW-1185">Reference proteome</keyword>
<organism evidence="2 3">
    <name type="scientific">Leishmania donovani</name>
    <dbReference type="NCBI Taxonomy" id="5661"/>
    <lineage>
        <taxon>Eukaryota</taxon>
        <taxon>Discoba</taxon>
        <taxon>Euglenozoa</taxon>
        <taxon>Kinetoplastea</taxon>
        <taxon>Metakinetoplastina</taxon>
        <taxon>Trypanosomatida</taxon>
        <taxon>Trypanosomatidae</taxon>
        <taxon>Leishmaniinae</taxon>
        <taxon>Leishmania</taxon>
    </lineage>
</organism>